<gene>
    <name evidence="12" type="ORF">INP52_04875</name>
</gene>
<reference evidence="12 13" key="1">
    <citation type="submission" date="2020-10" db="EMBL/GenBank/DDBJ databases">
        <title>Olsenella immobilis sp.nov., isolated from the mud in a fermentation cellar used for the production of Chinese strong-flavoured liquor.</title>
        <authorList>
            <person name="Lu L."/>
        </authorList>
    </citation>
    <scope>NUCLEOTIDE SEQUENCE [LARGE SCALE GENOMIC DNA]</scope>
    <source>
        <strain evidence="12 13">LZLJ-2</strain>
    </source>
</reference>
<keyword evidence="4" id="KW-1003">Cell membrane</keyword>
<dbReference type="SUPFAM" id="SSF52540">
    <property type="entry name" value="P-loop containing nucleoside triphosphate hydrolases"/>
    <property type="match status" value="2"/>
</dbReference>
<evidence type="ECO:0000256" key="9">
    <source>
        <dbReference type="ARBA" id="ARBA00023136"/>
    </source>
</evidence>
<dbReference type="SMART" id="SM00382">
    <property type="entry name" value="AAA"/>
    <property type="match status" value="2"/>
</dbReference>
<dbReference type="GO" id="GO:0043190">
    <property type="term" value="C:ATP-binding cassette (ABC) transporter complex"/>
    <property type="evidence" value="ECO:0007669"/>
    <property type="project" value="TreeGrafter"/>
</dbReference>
<dbReference type="InterPro" id="IPR017871">
    <property type="entry name" value="ABC_transporter-like_CS"/>
</dbReference>
<dbReference type="Pfam" id="PF00005">
    <property type="entry name" value="ABC_tran"/>
    <property type="match status" value="2"/>
</dbReference>
<dbReference type="PANTHER" id="PTHR43553:SF23">
    <property type="entry name" value="ABC TRANSPORTER ATP-BINDING COMPONENT"/>
    <property type="match status" value="1"/>
</dbReference>
<evidence type="ECO:0000256" key="6">
    <source>
        <dbReference type="ARBA" id="ARBA00022741"/>
    </source>
</evidence>
<keyword evidence="7 12" id="KW-0067">ATP-binding</keyword>
<dbReference type="GO" id="GO:0042626">
    <property type="term" value="F:ATPase-coupled transmembrane transporter activity"/>
    <property type="evidence" value="ECO:0007669"/>
    <property type="project" value="TreeGrafter"/>
</dbReference>
<keyword evidence="3" id="KW-0813">Transport</keyword>
<evidence type="ECO:0000256" key="5">
    <source>
        <dbReference type="ARBA" id="ARBA00022737"/>
    </source>
</evidence>
<dbReference type="Gene3D" id="3.40.50.300">
    <property type="entry name" value="P-loop containing nucleotide triphosphate hydrolases"/>
    <property type="match status" value="2"/>
</dbReference>
<dbReference type="PANTHER" id="PTHR43553">
    <property type="entry name" value="HEAVY METAL TRANSPORTER"/>
    <property type="match status" value="1"/>
</dbReference>
<sequence>MIELREVTFTYAGSGHPALRDCSLRVEEGETVLLAGMSGCGKSTVLNLVNGLLFHGGENRVGGEVTVDGAPVRAREPWEMASHVGSVFQNPKSQLFNLDVADEIVFGLENLGASHDAMEEALARASAACGVEELLGRSIFDLSGGEKQRVACASAYALDPSVIVLDEPSANLDEAGILGLRKILRTWRLAGKTVLVAEHRLWYALDVANRVLYLRGGRVEGEYAPDALLALTDEEREELGLRQASRPAPLVVSADEPATGDGLCARDLAASHRGRTVWSGVTFKAPRGSLCAITGPNGTGKSTLARALCGLVRRDAGTVSLDAVALTRRRQRASCSLVMQDVNAQLFGESVLDEVTLGDASLEARALFVLGELDLGDYLDRHPMSLSGGQRQRLAVADCLASDKDVLVLDEPTSGLDMFHMREMGHLLRRLADAGTCVIVITHDVEFVRETQAVVLPWACDAR</sequence>
<evidence type="ECO:0000256" key="8">
    <source>
        <dbReference type="ARBA" id="ARBA00022967"/>
    </source>
</evidence>
<keyword evidence="5" id="KW-0677">Repeat</keyword>
<evidence type="ECO:0000256" key="3">
    <source>
        <dbReference type="ARBA" id="ARBA00022448"/>
    </source>
</evidence>
<organism evidence="12 13">
    <name type="scientific">Thermophilibacter immobilis</name>
    <dbReference type="NCBI Taxonomy" id="2779519"/>
    <lineage>
        <taxon>Bacteria</taxon>
        <taxon>Bacillati</taxon>
        <taxon>Actinomycetota</taxon>
        <taxon>Coriobacteriia</taxon>
        <taxon>Coriobacteriales</taxon>
        <taxon>Atopobiaceae</taxon>
        <taxon>Thermophilibacter</taxon>
    </lineage>
</organism>
<evidence type="ECO:0000313" key="12">
    <source>
        <dbReference type="EMBL" id="QOY61573.1"/>
    </source>
</evidence>
<name>A0A7S7MAD7_9ACTN</name>
<keyword evidence="8" id="KW-1278">Translocase</keyword>
<feature type="domain" description="ABC transporter" evidence="11">
    <location>
        <begin position="263"/>
        <end position="463"/>
    </location>
</feature>
<proteinExistence type="inferred from homology"/>
<keyword evidence="6" id="KW-0547">Nucleotide-binding</keyword>
<evidence type="ECO:0000259" key="11">
    <source>
        <dbReference type="PROSITE" id="PS50893"/>
    </source>
</evidence>
<dbReference type="InterPro" id="IPR015856">
    <property type="entry name" value="ABC_transpr_CbiO/EcfA_su"/>
</dbReference>
<dbReference type="GO" id="GO:0005524">
    <property type="term" value="F:ATP binding"/>
    <property type="evidence" value="ECO:0007669"/>
    <property type="project" value="UniProtKB-KW"/>
</dbReference>
<dbReference type="GO" id="GO:0016887">
    <property type="term" value="F:ATP hydrolysis activity"/>
    <property type="evidence" value="ECO:0007669"/>
    <property type="project" value="InterPro"/>
</dbReference>
<dbReference type="EMBL" id="CP063767">
    <property type="protein sequence ID" value="QOY61573.1"/>
    <property type="molecule type" value="Genomic_DNA"/>
</dbReference>
<evidence type="ECO:0000256" key="7">
    <source>
        <dbReference type="ARBA" id="ARBA00022840"/>
    </source>
</evidence>
<evidence type="ECO:0000256" key="4">
    <source>
        <dbReference type="ARBA" id="ARBA00022475"/>
    </source>
</evidence>
<dbReference type="PROSITE" id="PS00211">
    <property type="entry name" value="ABC_TRANSPORTER_1"/>
    <property type="match status" value="1"/>
</dbReference>
<comment type="function">
    <text evidence="10">Probably part of an ABC transporter complex. Responsible for energy coupling to the transport system.</text>
</comment>
<dbReference type="InterPro" id="IPR027417">
    <property type="entry name" value="P-loop_NTPase"/>
</dbReference>
<protein>
    <submittedName>
        <fullName evidence="12">ABC transporter ATP-binding protein</fullName>
    </submittedName>
</protein>
<keyword evidence="13" id="KW-1185">Reference proteome</keyword>
<dbReference type="InterPro" id="IPR050095">
    <property type="entry name" value="ECF_ABC_transporter_ATP-bd"/>
</dbReference>
<keyword evidence="9" id="KW-0472">Membrane</keyword>
<comment type="similarity">
    <text evidence="2">Belongs to the ABC transporter superfamily.</text>
</comment>
<dbReference type="CDD" id="cd03225">
    <property type="entry name" value="ABC_cobalt_CbiO_domain1"/>
    <property type="match status" value="1"/>
</dbReference>
<feature type="domain" description="ABC transporter" evidence="11">
    <location>
        <begin position="2"/>
        <end position="241"/>
    </location>
</feature>
<evidence type="ECO:0000313" key="13">
    <source>
        <dbReference type="Proteomes" id="UP000593735"/>
    </source>
</evidence>
<comment type="subcellular location">
    <subcellularLocation>
        <location evidence="1">Cell membrane</location>
        <topology evidence="1">Peripheral membrane protein</topology>
    </subcellularLocation>
</comment>
<dbReference type="KEGG" id="tio:INP52_04875"/>
<dbReference type="AlphaFoldDB" id="A0A7S7MAD7"/>
<dbReference type="PROSITE" id="PS50893">
    <property type="entry name" value="ABC_TRANSPORTER_2"/>
    <property type="match status" value="2"/>
</dbReference>
<evidence type="ECO:0000256" key="2">
    <source>
        <dbReference type="ARBA" id="ARBA00005417"/>
    </source>
</evidence>
<evidence type="ECO:0000256" key="1">
    <source>
        <dbReference type="ARBA" id="ARBA00004202"/>
    </source>
</evidence>
<accession>A0A7S7MAD7</accession>
<evidence type="ECO:0000256" key="10">
    <source>
        <dbReference type="ARBA" id="ARBA00025157"/>
    </source>
</evidence>
<dbReference type="InterPro" id="IPR003439">
    <property type="entry name" value="ABC_transporter-like_ATP-bd"/>
</dbReference>
<dbReference type="InterPro" id="IPR003593">
    <property type="entry name" value="AAA+_ATPase"/>
</dbReference>
<dbReference type="Proteomes" id="UP000593735">
    <property type="component" value="Chromosome"/>
</dbReference>